<reference evidence="1 2" key="1">
    <citation type="journal article" date="2010" name="Nature">
        <title>Genome sequencing and analysis of the model grass Brachypodium distachyon.</title>
        <authorList>
            <consortium name="International Brachypodium Initiative"/>
        </authorList>
    </citation>
    <scope>NUCLEOTIDE SEQUENCE [LARGE SCALE GENOMIC DNA]</scope>
    <source>
        <strain evidence="1 2">Bd21</strain>
    </source>
</reference>
<dbReference type="EnsemblPlants" id="PNT62422">
    <property type="protein sequence ID" value="PNT62422"/>
    <property type="gene ID" value="BRADI_4g03041v3"/>
</dbReference>
<proteinExistence type="predicted"/>
<gene>
    <name evidence="1" type="ORF">BRADI_4g03041v3</name>
</gene>
<name>A0A2K2CK70_BRADI</name>
<dbReference type="Gramene" id="PNT62422">
    <property type="protein sequence ID" value="PNT62422"/>
    <property type="gene ID" value="BRADI_4g03041v3"/>
</dbReference>
<reference evidence="2" key="3">
    <citation type="submission" date="2018-08" db="UniProtKB">
        <authorList>
            <consortium name="EnsemblPlants"/>
        </authorList>
    </citation>
    <scope>IDENTIFICATION</scope>
    <source>
        <strain evidence="2">cv. Bd21</strain>
    </source>
</reference>
<dbReference type="AlphaFoldDB" id="A0A2K2CK70"/>
<accession>A0A2K2CK70</accession>
<organism evidence="1">
    <name type="scientific">Brachypodium distachyon</name>
    <name type="common">Purple false brome</name>
    <name type="synonym">Trachynia distachya</name>
    <dbReference type="NCBI Taxonomy" id="15368"/>
    <lineage>
        <taxon>Eukaryota</taxon>
        <taxon>Viridiplantae</taxon>
        <taxon>Streptophyta</taxon>
        <taxon>Embryophyta</taxon>
        <taxon>Tracheophyta</taxon>
        <taxon>Spermatophyta</taxon>
        <taxon>Magnoliopsida</taxon>
        <taxon>Liliopsida</taxon>
        <taxon>Poales</taxon>
        <taxon>Poaceae</taxon>
        <taxon>BOP clade</taxon>
        <taxon>Pooideae</taxon>
        <taxon>Stipodae</taxon>
        <taxon>Brachypodieae</taxon>
        <taxon>Brachypodium</taxon>
    </lineage>
</organism>
<dbReference type="EMBL" id="CM000883">
    <property type="protein sequence ID" value="PNT62422.1"/>
    <property type="molecule type" value="Genomic_DNA"/>
</dbReference>
<evidence type="ECO:0000313" key="1">
    <source>
        <dbReference type="EMBL" id="PNT62422.1"/>
    </source>
</evidence>
<evidence type="ECO:0000313" key="2">
    <source>
        <dbReference type="EnsemblPlants" id="PNT62422"/>
    </source>
</evidence>
<evidence type="ECO:0000313" key="3">
    <source>
        <dbReference type="Proteomes" id="UP000008810"/>
    </source>
</evidence>
<reference evidence="1" key="2">
    <citation type="submission" date="2017-06" db="EMBL/GenBank/DDBJ databases">
        <title>WGS assembly of Brachypodium distachyon.</title>
        <authorList>
            <consortium name="The International Brachypodium Initiative"/>
            <person name="Lucas S."/>
            <person name="Harmon-Smith M."/>
            <person name="Lail K."/>
            <person name="Tice H."/>
            <person name="Grimwood J."/>
            <person name="Bruce D."/>
            <person name="Barry K."/>
            <person name="Shu S."/>
            <person name="Lindquist E."/>
            <person name="Wang M."/>
            <person name="Pitluck S."/>
            <person name="Vogel J.P."/>
            <person name="Garvin D.F."/>
            <person name="Mockler T.C."/>
            <person name="Schmutz J."/>
            <person name="Rokhsar D."/>
            <person name="Bevan M.W."/>
        </authorList>
    </citation>
    <scope>NUCLEOTIDE SEQUENCE</scope>
    <source>
        <strain evidence="1">Bd21</strain>
    </source>
</reference>
<dbReference type="Proteomes" id="UP000008810">
    <property type="component" value="Chromosome 4"/>
</dbReference>
<protein>
    <submittedName>
        <fullName evidence="1 2">Uncharacterized protein</fullName>
    </submittedName>
</protein>
<keyword evidence="3" id="KW-1185">Reference proteome</keyword>
<dbReference type="InParanoid" id="A0A2K2CK70"/>
<sequence length="106" mass="12431">MHIVVTPRFNHILSWRIHQSPYPAARTELLSWSNIDPLPSYLSSCRYGRPHRLPSMQIRRHRAPPWSHIPVASLPVVKTSLLFVLNLATFFINRKERARSFVHLQL</sequence>